<comment type="caution">
    <text evidence="1">The sequence shown here is derived from an EMBL/GenBank/DDBJ whole genome shotgun (WGS) entry which is preliminary data.</text>
</comment>
<gene>
    <name evidence="1" type="ORF">H4R21_003608</name>
</gene>
<accession>A0ACC1L1Z5</accession>
<keyword evidence="2" id="KW-1185">Reference proteome</keyword>
<sequence>MAFDPTLCGDVPSSQNTLLTALLCVGTFLSYLPQHIKILKRRSSDGISPYFILLGAAGAGSNITNIVLLQFIALQCCTVQTLGVCLASLLGIAQVCIQGGMFYITFVLYMAFFPEQAKYESAAAGPEESAATEPGGDAEAQPLLAGASDGPRRATLEWETALWVAAAVVTHASICILMSSLLVMAVGPYAAPTRTWASLLGLFSLCLTCMQFFPQIVKTWRSGTVGALSIPMMLMQTPGGFVFAYSIAIRPGVNWSSWISTFVAASLQAVLLAICLAFDAREKQARAGCPGPVEAPTEAQAESPPGTPVEAPNQASLHAQR</sequence>
<dbReference type="Proteomes" id="UP001140087">
    <property type="component" value="Unassembled WGS sequence"/>
</dbReference>
<dbReference type="EMBL" id="JANBUN010001179">
    <property type="protein sequence ID" value="KAJ2799276.1"/>
    <property type="molecule type" value="Genomic_DNA"/>
</dbReference>
<organism evidence="1 2">
    <name type="scientific">Coemansia helicoidea</name>
    <dbReference type="NCBI Taxonomy" id="1286919"/>
    <lineage>
        <taxon>Eukaryota</taxon>
        <taxon>Fungi</taxon>
        <taxon>Fungi incertae sedis</taxon>
        <taxon>Zoopagomycota</taxon>
        <taxon>Kickxellomycotina</taxon>
        <taxon>Kickxellomycetes</taxon>
        <taxon>Kickxellales</taxon>
        <taxon>Kickxellaceae</taxon>
        <taxon>Coemansia</taxon>
    </lineage>
</organism>
<name>A0ACC1L1Z5_9FUNG</name>
<evidence type="ECO:0000313" key="2">
    <source>
        <dbReference type="Proteomes" id="UP001140087"/>
    </source>
</evidence>
<evidence type="ECO:0000313" key="1">
    <source>
        <dbReference type="EMBL" id="KAJ2799276.1"/>
    </source>
</evidence>
<proteinExistence type="predicted"/>
<protein>
    <submittedName>
        <fullName evidence="1">Uncharacterized protein</fullName>
    </submittedName>
</protein>
<reference evidence="1" key="1">
    <citation type="submission" date="2022-07" db="EMBL/GenBank/DDBJ databases">
        <title>Phylogenomic reconstructions and comparative analyses of Kickxellomycotina fungi.</title>
        <authorList>
            <person name="Reynolds N.K."/>
            <person name="Stajich J.E."/>
            <person name="Barry K."/>
            <person name="Grigoriev I.V."/>
            <person name="Crous P."/>
            <person name="Smith M.E."/>
        </authorList>
    </citation>
    <scope>NUCLEOTIDE SEQUENCE</scope>
    <source>
        <strain evidence="1">BCRC 34780</strain>
    </source>
</reference>